<reference evidence="5 6" key="1">
    <citation type="journal article" date="2016" name="Nat. Commun.">
        <title>Thousands of microbial genomes shed light on interconnected biogeochemical processes in an aquifer system.</title>
        <authorList>
            <person name="Anantharaman K."/>
            <person name="Brown C.T."/>
            <person name="Hug L.A."/>
            <person name="Sharon I."/>
            <person name="Castelle C.J."/>
            <person name="Probst A.J."/>
            <person name="Thomas B.C."/>
            <person name="Singh A."/>
            <person name="Wilkins M.J."/>
            <person name="Karaoz U."/>
            <person name="Brodie E.L."/>
            <person name="Williams K.H."/>
            <person name="Hubbard S.S."/>
            <person name="Banfield J.F."/>
        </authorList>
    </citation>
    <scope>NUCLEOTIDE SEQUENCE [LARGE SCALE GENOMIC DNA]</scope>
</reference>
<protein>
    <recommendedName>
        <fullName evidence="4">Glycosyltransferase 2-like domain-containing protein</fullName>
    </recommendedName>
</protein>
<dbReference type="PANTHER" id="PTHR43398">
    <property type="entry name" value="DOLICHOL-PHOSPHATE MANNOSYLTRANSFERASE SUBUNIT 1"/>
    <property type="match status" value="1"/>
</dbReference>
<accession>A0A1F8F3P0</accession>
<evidence type="ECO:0000313" key="5">
    <source>
        <dbReference type="EMBL" id="OGN07751.1"/>
    </source>
</evidence>
<evidence type="ECO:0000256" key="3">
    <source>
        <dbReference type="ARBA" id="ARBA00022679"/>
    </source>
</evidence>
<dbReference type="Proteomes" id="UP000176834">
    <property type="component" value="Unassembled WGS sequence"/>
</dbReference>
<dbReference type="EMBL" id="MGJN01000001">
    <property type="protein sequence ID" value="OGN07751.1"/>
    <property type="molecule type" value="Genomic_DNA"/>
</dbReference>
<gene>
    <name evidence="5" type="ORF">A3B86_02630</name>
</gene>
<evidence type="ECO:0000259" key="4">
    <source>
        <dbReference type="Pfam" id="PF00535"/>
    </source>
</evidence>
<dbReference type="PANTHER" id="PTHR43398:SF1">
    <property type="entry name" value="DOLICHOL-PHOSPHATE MANNOSYLTRANSFERASE SUBUNIT 1"/>
    <property type="match status" value="1"/>
</dbReference>
<dbReference type="InterPro" id="IPR039528">
    <property type="entry name" value="DPM1-like"/>
</dbReference>
<dbReference type="GO" id="GO:0035269">
    <property type="term" value="P:protein O-linked glycosylation via mannose"/>
    <property type="evidence" value="ECO:0007669"/>
    <property type="project" value="TreeGrafter"/>
</dbReference>
<proteinExistence type="inferred from homology"/>
<evidence type="ECO:0000256" key="2">
    <source>
        <dbReference type="ARBA" id="ARBA00022676"/>
    </source>
</evidence>
<sequence length="242" mass="27277">MDIKLTIMVPVYMEAENIRPTIDVIIKVLNKTGVISYEILIIDCLRPDGTDDGTPAIAAQLARENSKIRHIHNDSCVNLGFKYKQGAKEAGGEYYMMIPGDNETEEQAIINVLEKMGQADIIVASTSNPEVRPLKRRIIAKVFNIICNFISGLNLKHYNGTNLHKTDILRKLPMKVDNLVYSADIIIRATKSGLAKTYVEVPMPLRPQPNRKTNSFQGNNIVSALLTFLELFWDIRIKRKPL</sequence>
<dbReference type="AlphaFoldDB" id="A0A1F8F3P0"/>
<comment type="similarity">
    <text evidence="1">Belongs to the glycosyltransferase 2 family.</text>
</comment>
<dbReference type="GO" id="GO:0006506">
    <property type="term" value="P:GPI anchor biosynthetic process"/>
    <property type="evidence" value="ECO:0007669"/>
    <property type="project" value="TreeGrafter"/>
</dbReference>
<dbReference type="GO" id="GO:0006488">
    <property type="term" value="P:dolichol-linked oligosaccharide biosynthetic process"/>
    <property type="evidence" value="ECO:0007669"/>
    <property type="project" value="TreeGrafter"/>
</dbReference>
<dbReference type="GO" id="GO:0004582">
    <property type="term" value="F:dolichyl-phosphate beta-D-mannosyltransferase activity"/>
    <property type="evidence" value="ECO:0007669"/>
    <property type="project" value="InterPro"/>
</dbReference>
<keyword evidence="3" id="KW-0808">Transferase</keyword>
<comment type="caution">
    <text evidence="5">The sequence shown here is derived from an EMBL/GenBank/DDBJ whole genome shotgun (WGS) entry which is preliminary data.</text>
</comment>
<dbReference type="CDD" id="cd04179">
    <property type="entry name" value="DPM_DPG-synthase_like"/>
    <property type="match status" value="1"/>
</dbReference>
<dbReference type="GO" id="GO:0016020">
    <property type="term" value="C:membrane"/>
    <property type="evidence" value="ECO:0007669"/>
    <property type="project" value="GOC"/>
</dbReference>
<dbReference type="InterPro" id="IPR001173">
    <property type="entry name" value="Glyco_trans_2-like"/>
</dbReference>
<dbReference type="SUPFAM" id="SSF53448">
    <property type="entry name" value="Nucleotide-diphospho-sugar transferases"/>
    <property type="match status" value="1"/>
</dbReference>
<evidence type="ECO:0000313" key="6">
    <source>
        <dbReference type="Proteomes" id="UP000176834"/>
    </source>
</evidence>
<feature type="domain" description="Glycosyltransferase 2-like" evidence="4">
    <location>
        <begin position="6"/>
        <end position="133"/>
    </location>
</feature>
<evidence type="ECO:0000256" key="1">
    <source>
        <dbReference type="ARBA" id="ARBA00006739"/>
    </source>
</evidence>
<dbReference type="Pfam" id="PF00535">
    <property type="entry name" value="Glycos_transf_2"/>
    <property type="match status" value="1"/>
</dbReference>
<organism evidence="5 6">
    <name type="scientific">Candidatus Yanofskybacteria bacterium RIFCSPHIGHO2_02_FULL_38_22b</name>
    <dbReference type="NCBI Taxonomy" id="1802673"/>
    <lineage>
        <taxon>Bacteria</taxon>
        <taxon>Candidatus Yanofskyibacteriota</taxon>
    </lineage>
</organism>
<keyword evidence="2" id="KW-0328">Glycosyltransferase</keyword>
<dbReference type="InterPro" id="IPR029044">
    <property type="entry name" value="Nucleotide-diphossugar_trans"/>
</dbReference>
<dbReference type="Gene3D" id="3.90.550.10">
    <property type="entry name" value="Spore Coat Polysaccharide Biosynthesis Protein SpsA, Chain A"/>
    <property type="match status" value="1"/>
</dbReference>
<name>A0A1F8F3P0_9BACT</name>